<keyword evidence="3" id="KW-1003">Cell membrane</keyword>
<evidence type="ECO:0000313" key="9">
    <source>
        <dbReference type="Proteomes" id="UP000239549"/>
    </source>
</evidence>
<dbReference type="OrthoDB" id="9763297at2"/>
<evidence type="ECO:0000256" key="2">
    <source>
        <dbReference type="ARBA" id="ARBA00022448"/>
    </source>
</evidence>
<keyword evidence="5 7" id="KW-1133">Transmembrane helix</keyword>
<feature type="transmembrane region" description="Helical" evidence="7">
    <location>
        <begin position="75"/>
        <end position="94"/>
    </location>
</feature>
<dbReference type="SUPFAM" id="SSF103473">
    <property type="entry name" value="MFS general substrate transporter"/>
    <property type="match status" value="1"/>
</dbReference>
<feature type="transmembrane region" description="Helical" evidence="7">
    <location>
        <begin position="392"/>
        <end position="413"/>
    </location>
</feature>
<dbReference type="AlphaFoldDB" id="A0A2L2XMP1"/>
<comment type="caution">
    <text evidence="8">The sequence shown here is derived from an EMBL/GenBank/DDBJ whole genome shotgun (WGS) entry which is preliminary data.</text>
</comment>
<gene>
    <name evidence="8" type="ORF">DCCM_4735</name>
</gene>
<evidence type="ECO:0000256" key="1">
    <source>
        <dbReference type="ARBA" id="ARBA00004651"/>
    </source>
</evidence>
<feature type="transmembrane region" description="Helical" evidence="7">
    <location>
        <begin position="170"/>
        <end position="191"/>
    </location>
</feature>
<feature type="transmembrane region" description="Helical" evidence="7">
    <location>
        <begin position="320"/>
        <end position="338"/>
    </location>
</feature>
<dbReference type="EMBL" id="BFAV01000175">
    <property type="protein sequence ID" value="GBF35606.1"/>
    <property type="molecule type" value="Genomic_DNA"/>
</dbReference>
<dbReference type="PANTHER" id="PTHR43266:SF9">
    <property type="entry name" value="PERMEASE, MAJOR FACILITATOR SUPERFAMILY-RELATED"/>
    <property type="match status" value="1"/>
</dbReference>
<keyword evidence="6 7" id="KW-0472">Membrane</keyword>
<evidence type="ECO:0000256" key="7">
    <source>
        <dbReference type="SAM" id="Phobius"/>
    </source>
</evidence>
<proteinExistence type="predicted"/>
<feature type="transmembrane region" description="Helical" evidence="7">
    <location>
        <begin position="358"/>
        <end position="380"/>
    </location>
</feature>
<feature type="transmembrane region" description="Helical" evidence="7">
    <location>
        <begin position="221"/>
        <end position="244"/>
    </location>
</feature>
<name>A0A2L2XMP1_9FIRM</name>
<sequence>MGKNTILSKDFILVVIGQIISIFGNQILRYALPLYLLNQTGSAVLFGIILAVSFIPMILLFPIGGIIADRVNKRNIMVVLDFGTAILIFLFYLLAGRIDIVPLMAITMILLYGIQGAYQPAVKASVPVLVESGHIMKANSVVDMVNSMSSMAGPVIGGLLFSILGLTPVLYVSIGCFFAAAVMEIFICIPFEKRKTTGNIFVTGLGDLKESFSFMFGGRPVIWKISLIFASSNLLLTSLITIALPVIITRHLGFAPDTANRLYGYAQGVIAAGAILGGLLAGVLSNRLRSKTSPVLLIGCSLSILLEGIALQTLSAPMGIYIILIVGGGLLLTLHTLFQIQMMTYLQLLTPNDLIGKVISCFMCVVMCTIPLGQLVYGFVFEHIGSDTYLPFYIAALIMTGISVFTRRIFYGIDHETEKTRKQVTNGA</sequence>
<dbReference type="GO" id="GO:0022857">
    <property type="term" value="F:transmembrane transporter activity"/>
    <property type="evidence" value="ECO:0007669"/>
    <property type="project" value="InterPro"/>
</dbReference>
<dbReference type="PANTHER" id="PTHR43266">
    <property type="entry name" value="MACROLIDE-EFFLUX PROTEIN"/>
    <property type="match status" value="1"/>
</dbReference>
<keyword evidence="2" id="KW-0813">Transport</keyword>
<dbReference type="CDD" id="cd06173">
    <property type="entry name" value="MFS_MefA_like"/>
    <property type="match status" value="1"/>
</dbReference>
<feature type="transmembrane region" description="Helical" evidence="7">
    <location>
        <begin position="100"/>
        <end position="118"/>
    </location>
</feature>
<evidence type="ECO:0000313" key="8">
    <source>
        <dbReference type="EMBL" id="GBF35606.1"/>
    </source>
</evidence>
<keyword evidence="9" id="KW-1185">Reference proteome</keyword>
<dbReference type="Proteomes" id="UP000239549">
    <property type="component" value="Unassembled WGS sequence"/>
</dbReference>
<feature type="transmembrane region" description="Helical" evidence="7">
    <location>
        <begin position="295"/>
        <end position="314"/>
    </location>
</feature>
<evidence type="ECO:0000256" key="4">
    <source>
        <dbReference type="ARBA" id="ARBA00022692"/>
    </source>
</evidence>
<dbReference type="RefSeq" id="WP_104373660.1">
    <property type="nucleotide sequence ID" value="NZ_BFAV01000175.1"/>
</dbReference>
<evidence type="ECO:0000256" key="6">
    <source>
        <dbReference type="ARBA" id="ARBA00023136"/>
    </source>
</evidence>
<reference evidence="9" key="1">
    <citation type="submission" date="2018-02" db="EMBL/GenBank/DDBJ databases">
        <title>Genome sequence of Desulfocucumis palustris strain NAW-5.</title>
        <authorList>
            <person name="Watanabe M."/>
            <person name="Kojima H."/>
            <person name="Fukui M."/>
        </authorList>
    </citation>
    <scope>NUCLEOTIDE SEQUENCE [LARGE SCALE GENOMIC DNA]</scope>
    <source>
        <strain evidence="9">NAW-5</strain>
    </source>
</reference>
<feature type="transmembrane region" description="Helical" evidence="7">
    <location>
        <begin position="44"/>
        <end position="68"/>
    </location>
</feature>
<dbReference type="Gene3D" id="1.20.1250.20">
    <property type="entry name" value="MFS general substrate transporter like domains"/>
    <property type="match status" value="1"/>
</dbReference>
<accession>A0A2L2XMP1</accession>
<dbReference type="InterPro" id="IPR011701">
    <property type="entry name" value="MFS"/>
</dbReference>
<organism evidence="8 9">
    <name type="scientific">Desulfocucumis palustris</name>
    <dbReference type="NCBI Taxonomy" id="1898651"/>
    <lineage>
        <taxon>Bacteria</taxon>
        <taxon>Bacillati</taxon>
        <taxon>Bacillota</taxon>
        <taxon>Clostridia</taxon>
        <taxon>Eubacteriales</taxon>
        <taxon>Desulfocucumaceae</taxon>
        <taxon>Desulfocucumis</taxon>
    </lineage>
</organism>
<feature type="transmembrane region" description="Helical" evidence="7">
    <location>
        <begin position="264"/>
        <end position="283"/>
    </location>
</feature>
<keyword evidence="4 7" id="KW-0812">Transmembrane</keyword>
<feature type="transmembrane region" description="Helical" evidence="7">
    <location>
        <begin position="12"/>
        <end position="32"/>
    </location>
</feature>
<dbReference type="GO" id="GO:0005886">
    <property type="term" value="C:plasma membrane"/>
    <property type="evidence" value="ECO:0007669"/>
    <property type="project" value="UniProtKB-SubCell"/>
</dbReference>
<evidence type="ECO:0000256" key="3">
    <source>
        <dbReference type="ARBA" id="ARBA00022475"/>
    </source>
</evidence>
<dbReference type="InterPro" id="IPR036259">
    <property type="entry name" value="MFS_trans_sf"/>
</dbReference>
<protein>
    <submittedName>
        <fullName evidence="8">ABC transporter</fullName>
    </submittedName>
</protein>
<comment type="subcellular location">
    <subcellularLocation>
        <location evidence="1">Cell membrane</location>
        <topology evidence="1">Multi-pass membrane protein</topology>
    </subcellularLocation>
</comment>
<evidence type="ECO:0000256" key="5">
    <source>
        <dbReference type="ARBA" id="ARBA00022989"/>
    </source>
</evidence>
<dbReference type="Pfam" id="PF07690">
    <property type="entry name" value="MFS_1"/>
    <property type="match status" value="1"/>
</dbReference>